<sequence length="239" mass="26275">MFLEFLPLSIHSVIHALPLWTDACLVSAVMLAALLLCGLGAPVEIEPTNSPAGDTSGEEDGMPTAPLSGSQVWDLIINQLEGLIKEVSEEDGFQVTESSLVKYKISSLPAKCPSSNKEACLRWVAEGLETYVVLLKHVEKEYPNSSSLSEVGNNSQGLISQIKGEMGKPGKVKVLTSLQEEQLLQHVNNPDAFHRRMTTLSILQQLRQFLCDNRRKIRQDLGVEVVNSLLPLGSHKRYT</sequence>
<evidence type="ECO:0000313" key="6">
    <source>
        <dbReference type="Proteomes" id="UP000261360"/>
    </source>
</evidence>
<protein>
    <recommendedName>
        <fullName evidence="2">Interleukin-6</fullName>
    </recommendedName>
</protein>
<dbReference type="GO" id="GO:0005615">
    <property type="term" value="C:extracellular space"/>
    <property type="evidence" value="ECO:0007669"/>
    <property type="project" value="InterPro"/>
</dbReference>
<dbReference type="SUPFAM" id="SSF47266">
    <property type="entry name" value="4-helical cytokines"/>
    <property type="match status" value="1"/>
</dbReference>
<proteinExistence type="inferred from homology"/>
<evidence type="ECO:0000256" key="2">
    <source>
        <dbReference type="ARBA" id="ARBA00019464"/>
    </source>
</evidence>
<dbReference type="AlphaFoldDB" id="A0A3B4WXR1"/>
<comment type="similarity">
    <text evidence="1">Belongs to the IL-6 superfamily.</text>
</comment>
<dbReference type="Ensembl" id="ENSSLDT00000010311.1">
    <property type="protein sequence ID" value="ENSSLDP00000009949.1"/>
    <property type="gene ID" value="ENSSLDG00000007893.1"/>
</dbReference>
<dbReference type="GO" id="GO:0005138">
    <property type="term" value="F:interleukin-6 receptor binding"/>
    <property type="evidence" value="ECO:0007669"/>
    <property type="project" value="InterPro"/>
</dbReference>
<evidence type="ECO:0000313" key="5">
    <source>
        <dbReference type="Ensembl" id="ENSSLDP00000009949.1"/>
    </source>
</evidence>
<comment type="function">
    <text evidence="4">Cytokine with a wide variety of biological functions in immunity, tissue regeneration, and metabolism. Binds to IL6R, then the complex associates to the signaling subunit IL6ST/gp130 to trigger the intracellular IL6-signaling pathway. The interaction with the membrane-bound IL6R and IL6ST stimulates 'classic signaling', whereas the binding of IL6 and soluble IL6R to IL6ST stimulates 'trans-signaling'. Alternatively, 'cluster signaling' occurs when membrane-bound IL6:IL6R complexes on transmitter cells activate IL6ST receptors on neighboring receiver cells.</text>
</comment>
<dbReference type="Pfam" id="PF00489">
    <property type="entry name" value="IL6"/>
    <property type="match status" value="1"/>
</dbReference>
<dbReference type="GO" id="GO:0005125">
    <property type="term" value="F:cytokine activity"/>
    <property type="evidence" value="ECO:0007669"/>
    <property type="project" value="InterPro"/>
</dbReference>
<dbReference type="PANTHER" id="PTHR48494:SF1">
    <property type="entry name" value="INTERLEUKIN-6"/>
    <property type="match status" value="1"/>
</dbReference>
<dbReference type="InterPro" id="IPR030474">
    <property type="entry name" value="IL-6/GCSF/MGF"/>
</dbReference>
<dbReference type="Gene3D" id="1.20.1250.10">
    <property type="match status" value="1"/>
</dbReference>
<dbReference type="GeneTree" id="ENSGT00390000000878"/>
<dbReference type="InterPro" id="IPR009079">
    <property type="entry name" value="4_helix_cytokine-like_core"/>
</dbReference>
<dbReference type="PANTHER" id="PTHR48494">
    <property type="entry name" value="INTERLEUKIN-6"/>
    <property type="match status" value="1"/>
</dbReference>
<dbReference type="GO" id="GO:0030154">
    <property type="term" value="P:cell differentiation"/>
    <property type="evidence" value="ECO:0007669"/>
    <property type="project" value="InterPro"/>
</dbReference>
<evidence type="ECO:0000256" key="4">
    <source>
        <dbReference type="ARBA" id="ARBA00023441"/>
    </source>
</evidence>
<dbReference type="SMART" id="SM00126">
    <property type="entry name" value="IL6"/>
    <property type="match status" value="1"/>
</dbReference>
<dbReference type="GO" id="GO:0006955">
    <property type="term" value="P:immune response"/>
    <property type="evidence" value="ECO:0007669"/>
    <property type="project" value="InterPro"/>
</dbReference>
<evidence type="ECO:0000256" key="1">
    <source>
        <dbReference type="ARBA" id="ARBA00007432"/>
    </source>
</evidence>
<dbReference type="Proteomes" id="UP000261360">
    <property type="component" value="Unplaced"/>
</dbReference>
<dbReference type="GO" id="GO:0006953">
    <property type="term" value="P:acute-phase response"/>
    <property type="evidence" value="ECO:0007669"/>
    <property type="project" value="UniProtKB-KW"/>
</dbReference>
<keyword evidence="6" id="KW-1185">Reference proteome</keyword>
<accession>A0A3B4WXR1</accession>
<name>A0A3B4WXR1_SERLL</name>
<dbReference type="STRING" id="1841481.ENSSLDP00000009949"/>
<dbReference type="InterPro" id="IPR003574">
    <property type="entry name" value="IL-6-like"/>
</dbReference>
<reference evidence="5" key="2">
    <citation type="submission" date="2025-09" db="UniProtKB">
        <authorList>
            <consortium name="Ensembl"/>
        </authorList>
    </citation>
    <scope>IDENTIFICATION</scope>
</reference>
<evidence type="ECO:0000256" key="3">
    <source>
        <dbReference type="ARBA" id="ARBA00022486"/>
    </source>
</evidence>
<reference evidence="5" key="1">
    <citation type="submission" date="2025-08" db="UniProtKB">
        <authorList>
            <consortium name="Ensembl"/>
        </authorList>
    </citation>
    <scope>IDENTIFICATION</scope>
</reference>
<keyword evidence="3" id="KW-0011">Acute phase</keyword>
<organism evidence="5 6">
    <name type="scientific">Seriola lalandi dorsalis</name>
    <dbReference type="NCBI Taxonomy" id="1841481"/>
    <lineage>
        <taxon>Eukaryota</taxon>
        <taxon>Metazoa</taxon>
        <taxon>Chordata</taxon>
        <taxon>Craniata</taxon>
        <taxon>Vertebrata</taxon>
        <taxon>Euteleostomi</taxon>
        <taxon>Actinopterygii</taxon>
        <taxon>Neopterygii</taxon>
        <taxon>Teleostei</taxon>
        <taxon>Neoteleostei</taxon>
        <taxon>Acanthomorphata</taxon>
        <taxon>Carangaria</taxon>
        <taxon>Carangiformes</taxon>
        <taxon>Carangidae</taxon>
        <taxon>Seriola</taxon>
    </lineage>
</organism>